<feature type="transmembrane region" description="Helical" evidence="9">
    <location>
        <begin position="311"/>
        <end position="333"/>
    </location>
</feature>
<keyword evidence="5 9" id="KW-0812">Transmembrane</keyword>
<organism evidence="10 11">
    <name type="scientific">Leucobacter albus</name>
    <dbReference type="NCBI Taxonomy" id="272210"/>
    <lineage>
        <taxon>Bacteria</taxon>
        <taxon>Bacillati</taxon>
        <taxon>Actinomycetota</taxon>
        <taxon>Actinomycetes</taxon>
        <taxon>Micrococcales</taxon>
        <taxon>Microbacteriaceae</taxon>
        <taxon>Leucobacter</taxon>
    </lineage>
</organism>
<dbReference type="RefSeq" id="WP_343958931.1">
    <property type="nucleotide sequence ID" value="NZ_BAAAKZ010000003.1"/>
</dbReference>
<sequence length="365" mass="36852">MTVADPPAASPAAGRAPAGAPTARSVITTPVLRFAGRSIRIRPRLVIVAGIALVVLVAVIAASLMVGTIRLGFGDLATVFAGDAKPSLERSVLGRRLPRALTAAFVGALLGMSGALFQSLSRNPLGSPDIIGFTSGAATAAVFQIIVFGGGMLATALAAVVGGMLTALAVYLLARRDGVTGGLRLVLVGIGVGAVVSAFSSLLIARADINDAMVAQLWGAGSLLGRGWTHAWLTLAALVVLTPLLLVLGRKLALMEMGDDTAHSIGVRVERTRFIAMLVGVTAAAAATAVAGPIAFIAFASGHIARHLAPVPGVLIGLSAVVGAALLAGADLLAQNLDVGMRTPVGLVTSLLGGVYLLWLLARRI</sequence>
<comment type="caution">
    <text evidence="10">The sequence shown here is derived from an EMBL/GenBank/DDBJ whole genome shotgun (WGS) entry which is preliminary data.</text>
</comment>
<evidence type="ECO:0000313" key="11">
    <source>
        <dbReference type="Proteomes" id="UP001597181"/>
    </source>
</evidence>
<evidence type="ECO:0000256" key="1">
    <source>
        <dbReference type="ARBA" id="ARBA00004651"/>
    </source>
</evidence>
<keyword evidence="6 9" id="KW-1133">Transmembrane helix</keyword>
<feature type="transmembrane region" description="Helical" evidence="9">
    <location>
        <begin position="227"/>
        <end position="248"/>
    </location>
</feature>
<evidence type="ECO:0000256" key="8">
    <source>
        <dbReference type="SAM" id="MobiDB-lite"/>
    </source>
</evidence>
<reference evidence="11" key="1">
    <citation type="journal article" date="2019" name="Int. J. Syst. Evol. Microbiol.">
        <title>The Global Catalogue of Microorganisms (GCM) 10K type strain sequencing project: providing services to taxonomists for standard genome sequencing and annotation.</title>
        <authorList>
            <consortium name="The Broad Institute Genomics Platform"/>
            <consortium name="The Broad Institute Genome Sequencing Center for Infectious Disease"/>
            <person name="Wu L."/>
            <person name="Ma J."/>
        </authorList>
    </citation>
    <scope>NUCLEOTIDE SEQUENCE [LARGE SCALE GENOMIC DNA]</scope>
    <source>
        <strain evidence="11">CCUG 50213</strain>
    </source>
</reference>
<keyword evidence="11" id="KW-1185">Reference proteome</keyword>
<comment type="subcellular location">
    <subcellularLocation>
        <location evidence="1">Cell membrane</location>
        <topology evidence="1">Multi-pass membrane protein</topology>
    </subcellularLocation>
</comment>
<feature type="region of interest" description="Disordered" evidence="8">
    <location>
        <begin position="1"/>
        <end position="21"/>
    </location>
</feature>
<evidence type="ECO:0000256" key="4">
    <source>
        <dbReference type="ARBA" id="ARBA00022475"/>
    </source>
</evidence>
<name>A0ABW3TMG8_9MICO</name>
<feature type="transmembrane region" description="Helical" evidence="9">
    <location>
        <begin position="185"/>
        <end position="207"/>
    </location>
</feature>
<evidence type="ECO:0000313" key="10">
    <source>
        <dbReference type="EMBL" id="MFD1200592.1"/>
    </source>
</evidence>
<dbReference type="Pfam" id="PF01032">
    <property type="entry name" value="FecCD"/>
    <property type="match status" value="1"/>
</dbReference>
<dbReference type="EMBL" id="JBHTLY010000001">
    <property type="protein sequence ID" value="MFD1200592.1"/>
    <property type="molecule type" value="Genomic_DNA"/>
</dbReference>
<proteinExistence type="inferred from homology"/>
<feature type="transmembrane region" description="Helical" evidence="9">
    <location>
        <begin position="100"/>
        <end position="118"/>
    </location>
</feature>
<gene>
    <name evidence="10" type="ORF">ACFQ3U_01615</name>
</gene>
<dbReference type="CDD" id="cd06550">
    <property type="entry name" value="TM_ABC_iron-siderophores_like"/>
    <property type="match status" value="1"/>
</dbReference>
<dbReference type="Gene3D" id="1.10.3470.10">
    <property type="entry name" value="ABC transporter involved in vitamin B12 uptake, BtuC"/>
    <property type="match status" value="1"/>
</dbReference>
<dbReference type="SUPFAM" id="SSF81345">
    <property type="entry name" value="ABC transporter involved in vitamin B12 uptake, BtuC"/>
    <property type="match status" value="1"/>
</dbReference>
<feature type="transmembrane region" description="Helical" evidence="9">
    <location>
        <begin position="153"/>
        <end position="173"/>
    </location>
</feature>
<feature type="transmembrane region" description="Helical" evidence="9">
    <location>
        <begin position="45"/>
        <end position="66"/>
    </location>
</feature>
<feature type="transmembrane region" description="Helical" evidence="9">
    <location>
        <begin position="274"/>
        <end position="299"/>
    </location>
</feature>
<evidence type="ECO:0000256" key="2">
    <source>
        <dbReference type="ARBA" id="ARBA00007935"/>
    </source>
</evidence>
<dbReference type="PANTHER" id="PTHR30472:SF24">
    <property type="entry name" value="FERRIC ENTEROBACTIN TRANSPORT SYSTEM PERMEASE PROTEIN FEPG"/>
    <property type="match status" value="1"/>
</dbReference>
<evidence type="ECO:0000256" key="9">
    <source>
        <dbReference type="SAM" id="Phobius"/>
    </source>
</evidence>
<dbReference type="InterPro" id="IPR037294">
    <property type="entry name" value="ABC_BtuC-like"/>
</dbReference>
<keyword evidence="4" id="KW-1003">Cell membrane</keyword>
<evidence type="ECO:0000256" key="7">
    <source>
        <dbReference type="ARBA" id="ARBA00023136"/>
    </source>
</evidence>
<dbReference type="PANTHER" id="PTHR30472">
    <property type="entry name" value="FERRIC ENTEROBACTIN TRANSPORT SYSTEM PERMEASE PROTEIN"/>
    <property type="match status" value="1"/>
</dbReference>
<evidence type="ECO:0000256" key="3">
    <source>
        <dbReference type="ARBA" id="ARBA00022448"/>
    </source>
</evidence>
<evidence type="ECO:0000256" key="6">
    <source>
        <dbReference type="ARBA" id="ARBA00022989"/>
    </source>
</evidence>
<comment type="similarity">
    <text evidence="2">Belongs to the binding-protein-dependent transport system permease family. FecCD subfamily.</text>
</comment>
<dbReference type="InterPro" id="IPR000522">
    <property type="entry name" value="ABC_transptr_permease_BtuC"/>
</dbReference>
<keyword evidence="3" id="KW-0813">Transport</keyword>
<dbReference type="Proteomes" id="UP001597181">
    <property type="component" value="Unassembled WGS sequence"/>
</dbReference>
<keyword evidence="7 9" id="KW-0472">Membrane</keyword>
<evidence type="ECO:0000256" key="5">
    <source>
        <dbReference type="ARBA" id="ARBA00022692"/>
    </source>
</evidence>
<feature type="transmembrane region" description="Helical" evidence="9">
    <location>
        <begin position="130"/>
        <end position="147"/>
    </location>
</feature>
<protein>
    <submittedName>
        <fullName evidence="10">FecCD family ABC transporter permease</fullName>
    </submittedName>
</protein>
<accession>A0ABW3TMG8</accession>
<feature type="transmembrane region" description="Helical" evidence="9">
    <location>
        <begin position="345"/>
        <end position="362"/>
    </location>
</feature>